<evidence type="ECO:0000313" key="2">
    <source>
        <dbReference type="Proteomes" id="UP000541185"/>
    </source>
</evidence>
<reference evidence="1 2" key="1">
    <citation type="submission" date="2020-04" db="EMBL/GenBank/DDBJ databases">
        <title>Ramlibacter sp. G-1-2-2 isolated from soil.</title>
        <authorList>
            <person name="Dahal R.H."/>
        </authorList>
    </citation>
    <scope>NUCLEOTIDE SEQUENCE [LARGE SCALE GENOMIC DNA]</scope>
    <source>
        <strain evidence="1 2">G-1-2-2</strain>
    </source>
</reference>
<evidence type="ECO:0000313" key="1">
    <source>
        <dbReference type="EMBL" id="NML45973.1"/>
    </source>
</evidence>
<dbReference type="AlphaFoldDB" id="A0A848HBV2"/>
<gene>
    <name evidence="1" type="ORF">HHL11_19655</name>
</gene>
<dbReference type="InterPro" id="IPR009334">
    <property type="entry name" value="DUF993"/>
</dbReference>
<keyword evidence="2" id="KW-1185">Reference proteome</keyword>
<accession>A0A848HBV2</accession>
<organism evidence="1 2">
    <name type="scientific">Ramlibacter agri</name>
    <dbReference type="NCBI Taxonomy" id="2728837"/>
    <lineage>
        <taxon>Bacteria</taxon>
        <taxon>Pseudomonadati</taxon>
        <taxon>Pseudomonadota</taxon>
        <taxon>Betaproteobacteria</taxon>
        <taxon>Burkholderiales</taxon>
        <taxon>Comamonadaceae</taxon>
        <taxon>Ramlibacter</taxon>
    </lineage>
</organism>
<dbReference type="Proteomes" id="UP000541185">
    <property type="component" value="Unassembled WGS sequence"/>
</dbReference>
<proteinExistence type="predicted"/>
<dbReference type="InterPro" id="IPR013785">
    <property type="entry name" value="Aldolase_TIM"/>
</dbReference>
<dbReference type="Pfam" id="PF06187">
    <property type="entry name" value="DUF993"/>
    <property type="match status" value="1"/>
</dbReference>
<dbReference type="SUPFAM" id="SSF51569">
    <property type="entry name" value="Aldolase"/>
    <property type="match status" value="1"/>
</dbReference>
<sequence>MALSLKLPTPARALETYTLRGTQPELPERGTTFNRIAYSAAHVVADPLAAVDPWLQCAVDWDATIAYRRRLWSLGLGVAEAMDTAQRGMGLDWPTSLELIRHSLDAARDMPGALVASGCGTDHLPPENAKGVDDVIRAYEEQMEAIEKLGGKLIVMASRALARVAKSPADYEKVYGRILSQAKQPVVLHWLGDMFDPALAGYWGGSSQAAAGGSANVDEAMDTALGIIAAHAAKVDGIKISLLDKHKEIAMRRRLPPGVRMYTGDDFNYAELIAGDGFGPEAMHGKSDALLGIFDAIAPAASAALGELARGNLDRFHAILGPTVPLSRHIFQAPTRFYKTGVVFMAWLNGHQSHFTMVGGQQSTRSLPHLAELFRLADAANLLEQPELAVRRMKTLLALHGVE</sequence>
<comment type="caution">
    <text evidence="1">The sequence shown here is derived from an EMBL/GenBank/DDBJ whole genome shotgun (WGS) entry which is preliminary data.</text>
</comment>
<dbReference type="RefSeq" id="WP_169420271.1">
    <property type="nucleotide sequence ID" value="NZ_JABBFX010000002.1"/>
</dbReference>
<dbReference type="Gene3D" id="3.20.20.70">
    <property type="entry name" value="Aldolase class I"/>
    <property type="match status" value="1"/>
</dbReference>
<protein>
    <submittedName>
        <fullName evidence="1">Dihydrodipicolinate synthase family protein</fullName>
    </submittedName>
</protein>
<name>A0A848HBV2_9BURK</name>
<dbReference type="EMBL" id="JABBFX010000002">
    <property type="protein sequence ID" value="NML45973.1"/>
    <property type="molecule type" value="Genomic_DNA"/>
</dbReference>